<gene>
    <name evidence="2" type="ORF">DFW101_2195</name>
</gene>
<dbReference type="Gene3D" id="3.40.710.10">
    <property type="entry name" value="DD-peptidase/beta-lactamase superfamily"/>
    <property type="match status" value="1"/>
</dbReference>
<reference evidence="3" key="1">
    <citation type="journal article" date="2015" name="Genome Announc.">
        <title>High-Quality Draft Genome Sequence of Desulfovibrio carbinoliphilus FW-101-2B, an Organic Acid-Oxidizing Sulfate-Reducing Bacterium Isolated from Uranium(VI)-Contaminated Groundwater.</title>
        <authorList>
            <person name="Ramsay B.D."/>
            <person name="Hwang C."/>
            <person name="Woo H.L."/>
            <person name="Carroll S.L."/>
            <person name="Lucas S."/>
            <person name="Han J."/>
            <person name="Lapidus A.L."/>
            <person name="Cheng J.F."/>
            <person name="Goodwin L.A."/>
            <person name="Pitluck S."/>
            <person name="Peters L."/>
            <person name="Chertkov O."/>
            <person name="Held B."/>
            <person name="Detter J.C."/>
            <person name="Han C.S."/>
            <person name="Tapia R."/>
            <person name="Land M.L."/>
            <person name="Hauser L.J."/>
            <person name="Kyrpides N.C."/>
            <person name="Ivanova N.N."/>
            <person name="Mikhailova N."/>
            <person name="Pagani I."/>
            <person name="Woyke T."/>
            <person name="Arkin A.P."/>
            <person name="Dehal P."/>
            <person name="Chivian D."/>
            <person name="Criddle C.S."/>
            <person name="Wu W."/>
            <person name="Chakraborty R."/>
            <person name="Hazen T.C."/>
            <person name="Fields M.W."/>
        </authorList>
    </citation>
    <scope>NUCLEOTIDE SEQUENCE [LARGE SCALE GENOMIC DNA]</scope>
    <source>
        <strain evidence="3">FW-101-2B</strain>
    </source>
</reference>
<evidence type="ECO:0000313" key="3">
    <source>
        <dbReference type="Proteomes" id="UP000004662"/>
    </source>
</evidence>
<dbReference type="RefSeq" id="WP_009181581.1">
    <property type="nucleotide sequence ID" value="NZ_CM001368.1"/>
</dbReference>
<dbReference type="InterPro" id="IPR012338">
    <property type="entry name" value="Beta-lactam/transpept-like"/>
</dbReference>
<dbReference type="STRING" id="694327.DFW101_2195"/>
<dbReference type="eggNOG" id="COG1680">
    <property type="taxonomic scope" value="Bacteria"/>
</dbReference>
<protein>
    <submittedName>
        <fullName evidence="2">Beta-lactamase</fullName>
    </submittedName>
</protein>
<dbReference type="SUPFAM" id="SSF56601">
    <property type="entry name" value="beta-lactamase/transpeptidase-like"/>
    <property type="match status" value="1"/>
</dbReference>
<organism evidence="2 3">
    <name type="scientific">Solidesulfovibrio carbinoliphilus subsp. oakridgensis</name>
    <dbReference type="NCBI Taxonomy" id="694327"/>
    <lineage>
        <taxon>Bacteria</taxon>
        <taxon>Pseudomonadati</taxon>
        <taxon>Thermodesulfobacteriota</taxon>
        <taxon>Desulfovibrionia</taxon>
        <taxon>Desulfovibrionales</taxon>
        <taxon>Desulfovibrionaceae</taxon>
        <taxon>Solidesulfovibrio</taxon>
    </lineage>
</organism>
<dbReference type="Pfam" id="PF00144">
    <property type="entry name" value="Beta-lactamase"/>
    <property type="match status" value="1"/>
</dbReference>
<name>G7Q9F8_9BACT</name>
<dbReference type="HOGENOM" id="CLU_020027_2_4_7"/>
<dbReference type="OrthoDB" id="5524666at2"/>
<dbReference type="PANTHER" id="PTHR46825:SF9">
    <property type="entry name" value="BETA-LACTAMASE-RELATED DOMAIN-CONTAINING PROTEIN"/>
    <property type="match status" value="1"/>
</dbReference>
<proteinExistence type="predicted"/>
<evidence type="ECO:0000313" key="2">
    <source>
        <dbReference type="EMBL" id="EHJ48201.1"/>
    </source>
</evidence>
<accession>G7Q9F8</accession>
<dbReference type="EMBL" id="CM001368">
    <property type="protein sequence ID" value="EHJ48201.1"/>
    <property type="molecule type" value="Genomic_DNA"/>
</dbReference>
<keyword evidence="3" id="KW-1185">Reference proteome</keyword>
<feature type="domain" description="Beta-lactamase-related" evidence="1">
    <location>
        <begin position="19"/>
        <end position="292"/>
    </location>
</feature>
<dbReference type="InterPro" id="IPR050491">
    <property type="entry name" value="AmpC-like"/>
</dbReference>
<sequence length="297" mass="31223">MTRYAALVEATGDLRPGAATAVVPWWSFTKPLIAACLLRLAGKGQLDIEARLDAYPFTVRDLLQHRAGVGDYGALAEYREAVSRGDAPWSDQALLARVSPDRLLFAPRTGWAYSNVGYLLLRRLIERICGTGLGEALAALVLGPLGLVASRLAERPADMAATAFPGGHGYQPGWCFHGTVIGPVAEAALALHRLLAGELLAPAWKQAFLEPFLLAPGMAGRPWHTAGYGLGLMRGTMKRPGMDRPLAVAGHSAGGPGSVGAVYHALDRGGGRTVAVFADAEDASAVETRALALLAGR</sequence>
<dbReference type="InterPro" id="IPR001466">
    <property type="entry name" value="Beta-lactam-related"/>
</dbReference>
<evidence type="ECO:0000259" key="1">
    <source>
        <dbReference type="Pfam" id="PF00144"/>
    </source>
</evidence>
<dbReference type="AlphaFoldDB" id="G7Q9F8"/>
<dbReference type="Proteomes" id="UP000004662">
    <property type="component" value="Chromosome"/>
</dbReference>
<dbReference type="PANTHER" id="PTHR46825">
    <property type="entry name" value="D-ALANYL-D-ALANINE-CARBOXYPEPTIDASE/ENDOPEPTIDASE AMPH"/>
    <property type="match status" value="1"/>
</dbReference>